<accession>A0A9P9JZX2</accession>
<keyword evidence="3" id="KW-1185">Reference proteome</keyword>
<dbReference type="AlphaFoldDB" id="A0A9P9JZX2"/>
<gene>
    <name evidence="2" type="ORF">B0J15DRAFT_91057</name>
</gene>
<evidence type="ECO:0000313" key="2">
    <source>
        <dbReference type="EMBL" id="KAH7243972.1"/>
    </source>
</evidence>
<dbReference type="EMBL" id="JAGTJS010000018">
    <property type="protein sequence ID" value="KAH7243972.1"/>
    <property type="molecule type" value="Genomic_DNA"/>
</dbReference>
<name>A0A9P9JZX2_FUSSL</name>
<proteinExistence type="predicted"/>
<feature type="region of interest" description="Disordered" evidence="1">
    <location>
        <begin position="1"/>
        <end position="65"/>
    </location>
</feature>
<sequence>MAPRFFGKAKSRTRRFFQAAPQEPASALSPPTPSPTPSRPVSQPTTQPTSQPTPSPPTYTSSLPSLQERLWNEAYDGLKASEPKLVGAQGCRQINQIRSGPKSDLN</sequence>
<dbReference type="OrthoDB" id="5105090at2759"/>
<reference evidence="2" key="1">
    <citation type="journal article" date="2021" name="Nat. Commun.">
        <title>Genetic determinants of endophytism in the Arabidopsis root mycobiome.</title>
        <authorList>
            <person name="Mesny F."/>
            <person name="Miyauchi S."/>
            <person name="Thiergart T."/>
            <person name="Pickel B."/>
            <person name="Atanasova L."/>
            <person name="Karlsson M."/>
            <person name="Huettel B."/>
            <person name="Barry K.W."/>
            <person name="Haridas S."/>
            <person name="Chen C."/>
            <person name="Bauer D."/>
            <person name="Andreopoulos W."/>
            <person name="Pangilinan J."/>
            <person name="LaButti K."/>
            <person name="Riley R."/>
            <person name="Lipzen A."/>
            <person name="Clum A."/>
            <person name="Drula E."/>
            <person name="Henrissat B."/>
            <person name="Kohler A."/>
            <person name="Grigoriev I.V."/>
            <person name="Martin F.M."/>
            <person name="Hacquard S."/>
        </authorList>
    </citation>
    <scope>NUCLEOTIDE SEQUENCE</scope>
    <source>
        <strain evidence="2">FSSC 5 MPI-SDFR-AT-0091</strain>
    </source>
</reference>
<dbReference type="Proteomes" id="UP000736672">
    <property type="component" value="Unassembled WGS sequence"/>
</dbReference>
<feature type="compositionally biased region" description="Low complexity" evidence="1">
    <location>
        <begin position="39"/>
        <end position="50"/>
    </location>
</feature>
<evidence type="ECO:0000313" key="3">
    <source>
        <dbReference type="Proteomes" id="UP000736672"/>
    </source>
</evidence>
<comment type="caution">
    <text evidence="2">The sequence shown here is derived from an EMBL/GenBank/DDBJ whole genome shotgun (WGS) entry which is preliminary data.</text>
</comment>
<protein>
    <submittedName>
        <fullName evidence="2">Uncharacterized protein</fullName>
    </submittedName>
</protein>
<organism evidence="2 3">
    <name type="scientific">Fusarium solani</name>
    <name type="common">Filamentous fungus</name>
    <dbReference type="NCBI Taxonomy" id="169388"/>
    <lineage>
        <taxon>Eukaryota</taxon>
        <taxon>Fungi</taxon>
        <taxon>Dikarya</taxon>
        <taxon>Ascomycota</taxon>
        <taxon>Pezizomycotina</taxon>
        <taxon>Sordariomycetes</taxon>
        <taxon>Hypocreomycetidae</taxon>
        <taxon>Hypocreales</taxon>
        <taxon>Nectriaceae</taxon>
        <taxon>Fusarium</taxon>
        <taxon>Fusarium solani species complex</taxon>
    </lineage>
</organism>
<evidence type="ECO:0000256" key="1">
    <source>
        <dbReference type="SAM" id="MobiDB-lite"/>
    </source>
</evidence>